<evidence type="ECO:0000256" key="1">
    <source>
        <dbReference type="SAM" id="MobiDB-lite"/>
    </source>
</evidence>
<dbReference type="EMBL" id="JAINDJ010000003">
    <property type="protein sequence ID" value="KAG9454412.1"/>
    <property type="molecule type" value="Genomic_DNA"/>
</dbReference>
<feature type="region of interest" description="Disordered" evidence="1">
    <location>
        <begin position="51"/>
        <end position="71"/>
    </location>
</feature>
<gene>
    <name evidence="2" type="ORF">H6P81_007316</name>
</gene>
<accession>A0AAV7F3P2</accession>
<reference evidence="2 3" key="1">
    <citation type="submission" date="2021-07" db="EMBL/GenBank/DDBJ databases">
        <title>The Aristolochia fimbriata genome: insights into angiosperm evolution, floral development and chemical biosynthesis.</title>
        <authorList>
            <person name="Jiao Y."/>
        </authorList>
    </citation>
    <scope>NUCLEOTIDE SEQUENCE [LARGE SCALE GENOMIC DNA]</scope>
    <source>
        <strain evidence="2">IBCAS-2021</strain>
        <tissue evidence="2">Leaf</tissue>
    </source>
</reference>
<sequence>MGMIRASLAHWITSADSTARVISGGIQTDERLQSEYIRMLSVGGAKCPNKGIKMKSGRRPRVLEQLSPGYE</sequence>
<evidence type="ECO:0000313" key="3">
    <source>
        <dbReference type="Proteomes" id="UP000825729"/>
    </source>
</evidence>
<keyword evidence="3" id="KW-1185">Reference proteome</keyword>
<name>A0AAV7F3P2_ARIFI</name>
<evidence type="ECO:0000313" key="2">
    <source>
        <dbReference type="EMBL" id="KAG9454412.1"/>
    </source>
</evidence>
<dbReference type="Proteomes" id="UP000825729">
    <property type="component" value="Unassembled WGS sequence"/>
</dbReference>
<dbReference type="AlphaFoldDB" id="A0AAV7F3P2"/>
<organism evidence="2 3">
    <name type="scientific">Aristolochia fimbriata</name>
    <name type="common">White veined hardy Dutchman's pipe vine</name>
    <dbReference type="NCBI Taxonomy" id="158543"/>
    <lineage>
        <taxon>Eukaryota</taxon>
        <taxon>Viridiplantae</taxon>
        <taxon>Streptophyta</taxon>
        <taxon>Embryophyta</taxon>
        <taxon>Tracheophyta</taxon>
        <taxon>Spermatophyta</taxon>
        <taxon>Magnoliopsida</taxon>
        <taxon>Magnoliidae</taxon>
        <taxon>Piperales</taxon>
        <taxon>Aristolochiaceae</taxon>
        <taxon>Aristolochia</taxon>
    </lineage>
</organism>
<protein>
    <submittedName>
        <fullName evidence="2">Uncharacterized protein</fullName>
    </submittedName>
</protein>
<comment type="caution">
    <text evidence="2">The sequence shown here is derived from an EMBL/GenBank/DDBJ whole genome shotgun (WGS) entry which is preliminary data.</text>
</comment>
<proteinExistence type="predicted"/>